<name>A0A5C5XM57_9PLAN</name>
<dbReference type="RefSeq" id="WP_146505963.1">
    <property type="nucleotide sequence ID" value="NZ_SJPG01000001.1"/>
</dbReference>
<comment type="caution">
    <text evidence="1">The sequence shown here is derived from an EMBL/GenBank/DDBJ whole genome shotgun (WGS) entry which is preliminary data.</text>
</comment>
<dbReference type="AlphaFoldDB" id="A0A5C5XM57"/>
<evidence type="ECO:0000313" key="1">
    <source>
        <dbReference type="EMBL" id="TWT64237.1"/>
    </source>
</evidence>
<gene>
    <name evidence="1" type="ORF">Pan54_49980</name>
</gene>
<dbReference type="Proteomes" id="UP000316095">
    <property type="component" value="Unassembled WGS sequence"/>
</dbReference>
<sequence>MAGYSDSWIQTGMLCSLIANLAHKDNKKVPADFMPITKIVNDQNQDQQKAVMDRAFKLLAK</sequence>
<proteinExistence type="predicted"/>
<keyword evidence="2" id="KW-1185">Reference proteome</keyword>
<evidence type="ECO:0000313" key="2">
    <source>
        <dbReference type="Proteomes" id="UP000316095"/>
    </source>
</evidence>
<organism evidence="1 2">
    <name type="scientific">Rubinisphaera italica</name>
    <dbReference type="NCBI Taxonomy" id="2527969"/>
    <lineage>
        <taxon>Bacteria</taxon>
        <taxon>Pseudomonadati</taxon>
        <taxon>Planctomycetota</taxon>
        <taxon>Planctomycetia</taxon>
        <taxon>Planctomycetales</taxon>
        <taxon>Planctomycetaceae</taxon>
        <taxon>Rubinisphaera</taxon>
    </lineage>
</organism>
<dbReference type="EMBL" id="SJPG01000001">
    <property type="protein sequence ID" value="TWT64237.1"/>
    <property type="molecule type" value="Genomic_DNA"/>
</dbReference>
<reference evidence="1 2" key="1">
    <citation type="submission" date="2019-02" db="EMBL/GenBank/DDBJ databases">
        <title>Deep-cultivation of Planctomycetes and their phenomic and genomic characterization uncovers novel biology.</title>
        <authorList>
            <person name="Wiegand S."/>
            <person name="Jogler M."/>
            <person name="Boedeker C."/>
            <person name="Pinto D."/>
            <person name="Vollmers J."/>
            <person name="Rivas-Marin E."/>
            <person name="Kohn T."/>
            <person name="Peeters S.H."/>
            <person name="Heuer A."/>
            <person name="Rast P."/>
            <person name="Oberbeckmann S."/>
            <person name="Bunk B."/>
            <person name="Jeske O."/>
            <person name="Meyerdierks A."/>
            <person name="Storesund J.E."/>
            <person name="Kallscheuer N."/>
            <person name="Luecker S."/>
            <person name="Lage O.M."/>
            <person name="Pohl T."/>
            <person name="Merkel B.J."/>
            <person name="Hornburger P."/>
            <person name="Mueller R.-W."/>
            <person name="Bruemmer F."/>
            <person name="Labrenz M."/>
            <person name="Spormann A.M."/>
            <person name="Op Den Camp H."/>
            <person name="Overmann J."/>
            <person name="Amann R."/>
            <person name="Jetten M.S.M."/>
            <person name="Mascher T."/>
            <person name="Medema M.H."/>
            <person name="Devos D.P."/>
            <person name="Kaster A.-K."/>
            <person name="Ovreas L."/>
            <person name="Rohde M."/>
            <person name="Galperin M.Y."/>
            <person name="Jogler C."/>
        </authorList>
    </citation>
    <scope>NUCLEOTIDE SEQUENCE [LARGE SCALE GENOMIC DNA]</scope>
    <source>
        <strain evidence="1 2">Pan54</strain>
    </source>
</reference>
<accession>A0A5C5XM57</accession>
<protein>
    <submittedName>
        <fullName evidence="1">Uncharacterized protein</fullName>
    </submittedName>
</protein>